<sequence length="317" mass="35499">MSIVLLDASSLGVDLDLSLFSSMKDCHIWPNTMKEDLVTRIRNSRILVSNRVLLTKEALCQAEKLELIALTSTGFNNVDIDYCRQREISVANVSSYSTESVTQHCFSMLLYLLEQTRYYDDYVRQGLYNTGGIFADVSRPWFEINGKVWGIIGMGSIGRRVAQVAAAFGAKPVYYSTSGAMREENFPERSLANLLSESDIVSVHAPLNDKTQNLMGELQFRSMKKRAFFLNLGRGGIVDEKALYHALREGWIAGAALDVLANEPPSDTNPLLKQLGKNLLITPHNAWGSIESRQTLIKEVHQNVMAHLRGEKRNLIV</sequence>
<dbReference type="GO" id="GO:0050578">
    <property type="term" value="F:(2R)-2-hydroxyacid dehydrogenase (NADP+) activity"/>
    <property type="evidence" value="ECO:0007669"/>
    <property type="project" value="UniProtKB-EC"/>
</dbReference>
<dbReference type="EC" id="1.1.1.272" evidence="7"/>
<evidence type="ECO:0000313" key="8">
    <source>
        <dbReference type="Proteomes" id="UP000324209"/>
    </source>
</evidence>
<dbReference type="KEGG" id="ock:EXM22_05275"/>
<keyword evidence="2 4" id="KW-0560">Oxidoreductase</keyword>
<dbReference type="Pfam" id="PF00389">
    <property type="entry name" value="2-Hacid_dh"/>
    <property type="match status" value="1"/>
</dbReference>
<reference evidence="7 8" key="1">
    <citation type="submission" date="2019-02" db="EMBL/GenBank/DDBJ databases">
        <title>Complete Genome Sequence and Methylome Analysis of free living Spirochaetas.</title>
        <authorList>
            <person name="Fomenkov A."/>
            <person name="Dubinina G."/>
            <person name="Leshcheva N."/>
            <person name="Mikheeva N."/>
            <person name="Grabovich M."/>
            <person name="Vincze T."/>
            <person name="Roberts R.J."/>
        </authorList>
    </citation>
    <scope>NUCLEOTIDE SEQUENCE [LARGE SCALE GENOMIC DNA]</scope>
    <source>
        <strain evidence="7 8">K2</strain>
    </source>
</reference>
<dbReference type="Proteomes" id="UP000324209">
    <property type="component" value="Chromosome"/>
</dbReference>
<comment type="similarity">
    <text evidence="1 4">Belongs to the D-isomer specific 2-hydroxyacid dehydrogenase family.</text>
</comment>
<dbReference type="Gene3D" id="3.40.50.720">
    <property type="entry name" value="NAD(P)-binding Rossmann-like Domain"/>
    <property type="match status" value="2"/>
</dbReference>
<feature type="domain" description="D-isomer specific 2-hydroxyacid dehydrogenase NAD-binding" evidence="6">
    <location>
        <begin position="106"/>
        <end position="286"/>
    </location>
</feature>
<dbReference type="SUPFAM" id="SSF51735">
    <property type="entry name" value="NAD(P)-binding Rossmann-fold domains"/>
    <property type="match status" value="1"/>
</dbReference>
<dbReference type="InterPro" id="IPR050418">
    <property type="entry name" value="D-iso_2-hydroxyacid_DH_PdxB"/>
</dbReference>
<evidence type="ECO:0000256" key="2">
    <source>
        <dbReference type="ARBA" id="ARBA00023002"/>
    </source>
</evidence>
<protein>
    <submittedName>
        <fullName evidence="7">Hydroxyacid dehydrogenase</fullName>
        <ecNumber evidence="7">1.1.1.272</ecNumber>
    </submittedName>
</protein>
<evidence type="ECO:0000313" key="7">
    <source>
        <dbReference type="EMBL" id="QEN07429.1"/>
    </source>
</evidence>
<evidence type="ECO:0000256" key="1">
    <source>
        <dbReference type="ARBA" id="ARBA00005854"/>
    </source>
</evidence>
<dbReference type="InterPro" id="IPR036291">
    <property type="entry name" value="NAD(P)-bd_dom_sf"/>
</dbReference>
<dbReference type="GO" id="GO:0051287">
    <property type="term" value="F:NAD binding"/>
    <property type="evidence" value="ECO:0007669"/>
    <property type="project" value="InterPro"/>
</dbReference>
<dbReference type="PANTHER" id="PTHR43761">
    <property type="entry name" value="D-ISOMER SPECIFIC 2-HYDROXYACID DEHYDROGENASE FAMILY PROTEIN (AFU_ORTHOLOGUE AFUA_1G13630)"/>
    <property type="match status" value="1"/>
</dbReference>
<dbReference type="AlphaFoldDB" id="A0A5C1QJT5"/>
<feature type="domain" description="D-isomer specific 2-hydroxyacid dehydrogenase catalytic" evidence="5">
    <location>
        <begin position="18"/>
        <end position="313"/>
    </location>
</feature>
<keyword evidence="3" id="KW-0520">NAD</keyword>
<dbReference type="PANTHER" id="PTHR43761:SF1">
    <property type="entry name" value="D-ISOMER SPECIFIC 2-HYDROXYACID DEHYDROGENASE CATALYTIC DOMAIN-CONTAINING PROTEIN-RELATED"/>
    <property type="match status" value="1"/>
</dbReference>
<dbReference type="InterPro" id="IPR029753">
    <property type="entry name" value="D-isomer_DH_CS"/>
</dbReference>
<keyword evidence="8" id="KW-1185">Reference proteome</keyword>
<dbReference type="RefSeq" id="WP_149485509.1">
    <property type="nucleotide sequence ID" value="NZ_CP036150.1"/>
</dbReference>
<name>A0A5C1QJT5_9SPIO</name>
<dbReference type="PROSITE" id="PS00670">
    <property type="entry name" value="D_2_HYDROXYACID_DH_2"/>
    <property type="match status" value="1"/>
</dbReference>
<evidence type="ECO:0000256" key="3">
    <source>
        <dbReference type="ARBA" id="ARBA00023027"/>
    </source>
</evidence>
<dbReference type="SUPFAM" id="SSF52283">
    <property type="entry name" value="Formate/glycerate dehydrogenase catalytic domain-like"/>
    <property type="match status" value="1"/>
</dbReference>
<proteinExistence type="inferred from homology"/>
<dbReference type="InterPro" id="IPR006140">
    <property type="entry name" value="D-isomer_DH_NAD-bd"/>
</dbReference>
<dbReference type="OrthoDB" id="9805416at2"/>
<organism evidence="7 8">
    <name type="scientific">Oceanispirochaeta crateris</name>
    <dbReference type="NCBI Taxonomy" id="2518645"/>
    <lineage>
        <taxon>Bacteria</taxon>
        <taxon>Pseudomonadati</taxon>
        <taxon>Spirochaetota</taxon>
        <taxon>Spirochaetia</taxon>
        <taxon>Spirochaetales</taxon>
        <taxon>Spirochaetaceae</taxon>
        <taxon>Oceanispirochaeta</taxon>
    </lineage>
</organism>
<dbReference type="InterPro" id="IPR006139">
    <property type="entry name" value="D-isomer_2_OHA_DH_cat_dom"/>
</dbReference>
<dbReference type="Pfam" id="PF02826">
    <property type="entry name" value="2-Hacid_dh_C"/>
    <property type="match status" value="1"/>
</dbReference>
<evidence type="ECO:0000259" key="5">
    <source>
        <dbReference type="Pfam" id="PF00389"/>
    </source>
</evidence>
<evidence type="ECO:0000259" key="6">
    <source>
        <dbReference type="Pfam" id="PF02826"/>
    </source>
</evidence>
<dbReference type="EMBL" id="CP036150">
    <property type="protein sequence ID" value="QEN07429.1"/>
    <property type="molecule type" value="Genomic_DNA"/>
</dbReference>
<evidence type="ECO:0000256" key="4">
    <source>
        <dbReference type="RuleBase" id="RU003719"/>
    </source>
</evidence>
<accession>A0A5C1QJT5</accession>
<gene>
    <name evidence="7" type="ORF">EXM22_05275</name>
</gene>